<dbReference type="SMART" id="SM00324">
    <property type="entry name" value="RhoGAP"/>
    <property type="match status" value="1"/>
</dbReference>
<feature type="domain" description="Rho-GAP" evidence="4">
    <location>
        <begin position="272"/>
        <end position="485"/>
    </location>
</feature>
<dbReference type="Gene3D" id="1.10.555.10">
    <property type="entry name" value="Rho GTPase activation protein"/>
    <property type="match status" value="1"/>
</dbReference>
<dbReference type="GO" id="GO:0005096">
    <property type="term" value="F:GTPase activator activity"/>
    <property type="evidence" value="ECO:0007669"/>
    <property type="project" value="UniProtKB-KW"/>
</dbReference>
<reference evidence="6" key="1">
    <citation type="submission" date="2017-02" db="UniProtKB">
        <authorList>
            <consortium name="WormBaseParasite"/>
        </authorList>
    </citation>
    <scope>IDENTIFICATION</scope>
</reference>
<dbReference type="PANTHER" id="PTHR12659">
    <property type="entry name" value="RHO-TYPE GTPASE ACTIVATING PROTEIN"/>
    <property type="match status" value="1"/>
</dbReference>
<dbReference type="STRING" id="451379.A0A0N5AIA4"/>
<organism evidence="5 6">
    <name type="scientific">Syphacia muris</name>
    <dbReference type="NCBI Taxonomy" id="451379"/>
    <lineage>
        <taxon>Eukaryota</taxon>
        <taxon>Metazoa</taxon>
        <taxon>Ecdysozoa</taxon>
        <taxon>Nematoda</taxon>
        <taxon>Chromadorea</taxon>
        <taxon>Rhabditida</taxon>
        <taxon>Spirurina</taxon>
        <taxon>Oxyuridomorpha</taxon>
        <taxon>Oxyuroidea</taxon>
        <taxon>Oxyuridae</taxon>
        <taxon>Syphacia</taxon>
    </lineage>
</organism>
<keyword evidence="5" id="KW-1185">Reference proteome</keyword>
<dbReference type="InterPro" id="IPR008936">
    <property type="entry name" value="Rho_GTPase_activation_prot"/>
</dbReference>
<feature type="region of interest" description="Disordered" evidence="3">
    <location>
        <begin position="170"/>
        <end position="205"/>
    </location>
</feature>
<dbReference type="GO" id="GO:0007165">
    <property type="term" value="P:signal transduction"/>
    <property type="evidence" value="ECO:0007669"/>
    <property type="project" value="InterPro"/>
</dbReference>
<evidence type="ECO:0000256" key="3">
    <source>
        <dbReference type="SAM" id="MobiDB-lite"/>
    </source>
</evidence>
<sequence>LIYTVCLQCALSQAWKYQRKSRTWSRIVGEGSSVVHTSKFGDPKSITLVDHTEQNFLNKDLFALHVDCHRNTNVNCTYLCFRSMKNKSLQRSQSERIKERARALMKRMDIRSSSRRRKQRNEHIADQHEMVIGDPVLVSHCSVSPHCMRIYPDALLNSKSLRTGNIVVTERSPSSLESSGNDDDARHDSTVGERRDSGVGSSLSRSPRYKTETFLRLSAMLERYAGNGVTIGSVSGNTSNGGIVKNWAVQKFRKKLRNSDSKPLKDLSIFGLSLTTVQSLTGLVLPRSILEIMQFLRTVASDTIGIFRKNGVRSRIMELRALCAVSPEEEVFPNGKGLDLSQVHDIADMLKQYFRELPEPLMTAKYSDVFANIFLYIPKNFRSEALQHALLLLPDENREALQTLLFFLHDIAKHSALNNMNSQNLAVCFAPSLFHLGVSRLNSINPTSRHKTIGAAGMPTEREMKESRAAQECLVQMIDDCVKLFITPPFEADSSTYEADILSLTDTNSADRANLKEHRDRFKGWYVEGMVNGVEVSSKKSERNPLRYFRVWVDVEAPPREIITRIVRERNVWDKQTINWRTLYSSASENCDIFQYVINDTTSHPTRDVIVIRYELRGGCILVEKSIRTNESHLLGGIPATVFSSRFLIEPNSGCSRVTYISRVDLGGRGNLWYRKVYGNIIARQMLQLRDSFRHINRSVDGPETKI</sequence>
<dbReference type="GO" id="GO:0008289">
    <property type="term" value="F:lipid binding"/>
    <property type="evidence" value="ECO:0007669"/>
    <property type="project" value="InterPro"/>
</dbReference>
<dbReference type="WBParaSite" id="SMUV_0000414201-mRNA-1">
    <property type="protein sequence ID" value="SMUV_0000414201-mRNA-1"/>
    <property type="gene ID" value="SMUV_0000414201"/>
</dbReference>
<evidence type="ECO:0000256" key="1">
    <source>
        <dbReference type="ARBA" id="ARBA00022468"/>
    </source>
</evidence>
<dbReference type="PANTHER" id="PTHR12659:SF7">
    <property type="entry name" value="CROSSVEINLESS C, ISOFORM C"/>
    <property type="match status" value="1"/>
</dbReference>
<dbReference type="Proteomes" id="UP000046393">
    <property type="component" value="Unplaced"/>
</dbReference>
<dbReference type="SMART" id="SM00234">
    <property type="entry name" value="START"/>
    <property type="match status" value="1"/>
</dbReference>
<dbReference type="GO" id="GO:0035023">
    <property type="term" value="P:regulation of Rho protein signal transduction"/>
    <property type="evidence" value="ECO:0007669"/>
    <property type="project" value="TreeGrafter"/>
</dbReference>
<accession>A0A0N5AIA4</accession>
<protein>
    <submittedName>
        <fullName evidence="6">Rho-GAP domain-containing protein</fullName>
    </submittedName>
</protein>
<dbReference type="AlphaFoldDB" id="A0A0N5AIA4"/>
<dbReference type="PROSITE" id="PS50238">
    <property type="entry name" value="RHOGAP"/>
    <property type="match status" value="1"/>
</dbReference>
<evidence type="ECO:0000313" key="5">
    <source>
        <dbReference type="Proteomes" id="UP000046393"/>
    </source>
</evidence>
<dbReference type="InterPro" id="IPR000198">
    <property type="entry name" value="RhoGAP_dom"/>
</dbReference>
<evidence type="ECO:0000256" key="2">
    <source>
        <dbReference type="ARBA" id="ARBA00022553"/>
    </source>
</evidence>
<dbReference type="SUPFAM" id="SSF48350">
    <property type="entry name" value="GTPase activation domain, GAP"/>
    <property type="match status" value="1"/>
</dbReference>
<dbReference type="Pfam" id="PF00620">
    <property type="entry name" value="RhoGAP"/>
    <property type="match status" value="1"/>
</dbReference>
<evidence type="ECO:0000259" key="4">
    <source>
        <dbReference type="PROSITE" id="PS50238"/>
    </source>
</evidence>
<feature type="compositionally biased region" description="Basic and acidic residues" evidence="3">
    <location>
        <begin position="183"/>
        <end position="197"/>
    </location>
</feature>
<dbReference type="InterPro" id="IPR023393">
    <property type="entry name" value="START-like_dom_sf"/>
</dbReference>
<dbReference type="GO" id="GO:0030036">
    <property type="term" value="P:actin cytoskeleton organization"/>
    <property type="evidence" value="ECO:0007669"/>
    <property type="project" value="TreeGrafter"/>
</dbReference>
<dbReference type="InterPro" id="IPR002913">
    <property type="entry name" value="START_lipid-bd_dom"/>
</dbReference>
<dbReference type="Pfam" id="PF01852">
    <property type="entry name" value="START"/>
    <property type="match status" value="1"/>
</dbReference>
<proteinExistence type="predicted"/>
<name>A0A0N5AIA4_9BILA</name>
<keyword evidence="1" id="KW-0343">GTPase activation</keyword>
<evidence type="ECO:0000313" key="6">
    <source>
        <dbReference type="WBParaSite" id="SMUV_0000414201-mRNA-1"/>
    </source>
</evidence>
<dbReference type="SUPFAM" id="SSF55961">
    <property type="entry name" value="Bet v1-like"/>
    <property type="match status" value="1"/>
</dbReference>
<feature type="region of interest" description="Disordered" evidence="3">
    <location>
        <begin position="108"/>
        <end position="127"/>
    </location>
</feature>
<keyword evidence="2" id="KW-0597">Phosphoprotein</keyword>
<dbReference type="Gene3D" id="3.30.530.20">
    <property type="match status" value="1"/>
</dbReference>